<accession>M0N2P6</accession>
<dbReference type="RefSeq" id="WP_007742113.1">
    <property type="nucleotide sequence ID" value="NZ_AOMF01000167.1"/>
</dbReference>
<dbReference type="AlphaFoldDB" id="M0N2P6"/>
<evidence type="ECO:0000313" key="2">
    <source>
        <dbReference type="Proteomes" id="UP000011680"/>
    </source>
</evidence>
<name>M0N2P6_9EURY</name>
<dbReference type="Proteomes" id="UP000011680">
    <property type="component" value="Unassembled WGS sequence"/>
</dbReference>
<evidence type="ECO:0008006" key="3">
    <source>
        <dbReference type="Google" id="ProtNLM"/>
    </source>
</evidence>
<dbReference type="OrthoDB" id="307593at2157"/>
<dbReference type="eggNOG" id="arCOG09118">
    <property type="taxonomic scope" value="Archaea"/>
</dbReference>
<dbReference type="STRING" id="1227457.C451_16215"/>
<reference evidence="1 2" key="1">
    <citation type="journal article" date="2014" name="PLoS Genet.">
        <title>Phylogenetically driven sequencing of extremely halophilic archaea reveals strategies for static and dynamic osmo-response.</title>
        <authorList>
            <person name="Becker E.A."/>
            <person name="Seitzer P.M."/>
            <person name="Tritt A."/>
            <person name="Larsen D."/>
            <person name="Krusor M."/>
            <person name="Yao A.I."/>
            <person name="Wu D."/>
            <person name="Madern D."/>
            <person name="Eisen J.A."/>
            <person name="Darling A.E."/>
            <person name="Facciotti M.T."/>
        </authorList>
    </citation>
    <scope>NUCLEOTIDE SEQUENCE [LARGE SCALE GENOMIC DNA]</scope>
    <source>
        <strain evidence="1 2">JCM 13552</strain>
    </source>
</reference>
<protein>
    <recommendedName>
        <fullName evidence="3">Membrane-bound metal-dependent hydrolase</fullName>
    </recommendedName>
</protein>
<evidence type="ECO:0000313" key="1">
    <source>
        <dbReference type="EMBL" id="EMA50965.1"/>
    </source>
</evidence>
<gene>
    <name evidence="1" type="ORF">C451_16215</name>
</gene>
<comment type="caution">
    <text evidence="1">The sequence shown here is derived from an EMBL/GenBank/DDBJ whole genome shotgun (WGS) entry which is preliminary data.</text>
</comment>
<dbReference type="EMBL" id="AOMF01000167">
    <property type="protein sequence ID" value="EMA50965.1"/>
    <property type="molecule type" value="Genomic_DNA"/>
</dbReference>
<sequence length="134" mass="14794">MKSGEHFLLSVPVVGWVLARTDERSPRRLAALVAYGLGLGVLIDLDHFVLARLRVGDWHHLTDCLRDPKRVFVDQENLFEGTGEMASLRLLSHVLIGGALIAIARRVSGPVGKLTERVLFVHVLADLLRDNGIV</sequence>
<organism evidence="1 2">
    <name type="scientific">Halococcus thailandensis JCM 13552</name>
    <dbReference type="NCBI Taxonomy" id="1227457"/>
    <lineage>
        <taxon>Archaea</taxon>
        <taxon>Methanobacteriati</taxon>
        <taxon>Methanobacteriota</taxon>
        <taxon>Stenosarchaea group</taxon>
        <taxon>Halobacteria</taxon>
        <taxon>Halobacteriales</taxon>
        <taxon>Halococcaceae</taxon>
        <taxon>Halococcus</taxon>
    </lineage>
</organism>
<dbReference type="PATRIC" id="fig|1227457.3.peg.3155"/>
<proteinExistence type="predicted"/>
<keyword evidence="2" id="KW-1185">Reference proteome</keyword>